<evidence type="ECO:0000256" key="4">
    <source>
        <dbReference type="ARBA" id="ARBA00022729"/>
    </source>
</evidence>
<organism evidence="10 11">
    <name type="scientific">Listeria aquatica FSL S10-1188</name>
    <dbReference type="NCBI Taxonomy" id="1265818"/>
    <lineage>
        <taxon>Bacteria</taxon>
        <taxon>Bacillati</taxon>
        <taxon>Bacillota</taxon>
        <taxon>Bacilli</taxon>
        <taxon>Bacillales</taxon>
        <taxon>Listeriaceae</taxon>
        <taxon>Listeria</taxon>
    </lineage>
</organism>
<evidence type="ECO:0000256" key="1">
    <source>
        <dbReference type="ARBA" id="ARBA00004168"/>
    </source>
</evidence>
<sequence>MGFFLFTQPLQAEAESKLEYDLDVSYNPSSFEKLKVTLPIPEELQGQKLKYVISLTDNFFGYKSSALLRMKSVDYTNTIGPTSEQNVIQMSSINNFFKSSSDINYQGFTIFIDYQNMADGTVKRVWYNIKFINGLVTAYYLDENGDELAPPFKSIGTIGEPYAVQEAPQIPGYSLIKIEGAEQQGIYTDPILTNQTQEIFYTYAAKPMPQVGKVSASFVDGNGMELAETENIEGEVGEPYQIEAKQLEGYQLKTINGKQSGLFSSEQQSVQFVYEKIIQPATIKGQVTVHFLDEAGNKLAEDVVMEGEIGKYYEVGVQPISNYRFKESKGNLTGLYSSKGSEVTLIYEKKLAPNDPDEDMDDPAKSNQSEEATKVGENKEEAISTIKSASEMEKAPATPVKFSSKKPTTVKPSLPATGDHSELPISLLGLWLVVAAGSLYLYKRQ</sequence>
<dbReference type="Pfam" id="PF06458">
    <property type="entry name" value="MucBP"/>
    <property type="match status" value="3"/>
</dbReference>
<keyword evidence="11" id="KW-1185">Reference proteome</keyword>
<dbReference type="InterPro" id="IPR019931">
    <property type="entry name" value="LPXTG_anchor"/>
</dbReference>
<dbReference type="Proteomes" id="UP000019246">
    <property type="component" value="Unassembled WGS sequence"/>
</dbReference>
<dbReference type="AlphaFoldDB" id="W7B2I3"/>
<evidence type="ECO:0000313" key="11">
    <source>
        <dbReference type="Proteomes" id="UP000019246"/>
    </source>
</evidence>
<keyword evidence="3" id="KW-0964">Secreted</keyword>
<dbReference type="Gene3D" id="3.10.20.320">
    <property type="entry name" value="Putative peptidoglycan bound protein (lpxtg motif)"/>
    <property type="match status" value="3"/>
</dbReference>
<feature type="transmembrane region" description="Helical" evidence="8">
    <location>
        <begin position="423"/>
        <end position="442"/>
    </location>
</feature>
<keyword evidence="2" id="KW-0134">Cell wall</keyword>
<comment type="caution">
    <text evidence="10">The sequence shown here is derived from an EMBL/GenBank/DDBJ whole genome shotgun (WGS) entry which is preliminary data.</text>
</comment>
<evidence type="ECO:0000256" key="5">
    <source>
        <dbReference type="ARBA" id="ARBA00022737"/>
    </source>
</evidence>
<keyword evidence="8" id="KW-1133">Transmembrane helix</keyword>
<dbReference type="InterPro" id="IPR009459">
    <property type="entry name" value="MucBP_dom"/>
</dbReference>
<evidence type="ECO:0000313" key="10">
    <source>
        <dbReference type="EMBL" id="EUJ16911.1"/>
    </source>
</evidence>
<name>W7B2I3_9LIST</name>
<feature type="domain" description="Gram-positive cocci surface proteins LPxTG" evidence="9">
    <location>
        <begin position="414"/>
        <end position="445"/>
    </location>
</feature>
<gene>
    <name evidence="10" type="ORF">MAQA_15004</name>
</gene>
<dbReference type="EMBL" id="AOCG01000017">
    <property type="protein sequence ID" value="EUJ16911.1"/>
    <property type="molecule type" value="Genomic_DNA"/>
</dbReference>
<evidence type="ECO:0000256" key="8">
    <source>
        <dbReference type="SAM" id="Phobius"/>
    </source>
</evidence>
<keyword evidence="6" id="KW-0572">Peptidoglycan-anchor</keyword>
<protein>
    <submittedName>
        <fullName evidence="10">LPXTG-motif cell wall anchor domain-containing protein</fullName>
    </submittedName>
</protein>
<evidence type="ECO:0000259" key="9">
    <source>
        <dbReference type="PROSITE" id="PS50847"/>
    </source>
</evidence>
<evidence type="ECO:0000256" key="7">
    <source>
        <dbReference type="SAM" id="MobiDB-lite"/>
    </source>
</evidence>
<keyword evidence="4" id="KW-0732">Signal</keyword>
<keyword evidence="8" id="KW-0812">Transmembrane</keyword>
<feature type="region of interest" description="Disordered" evidence="7">
    <location>
        <begin position="351"/>
        <end position="415"/>
    </location>
</feature>
<dbReference type="NCBIfam" id="TIGR01167">
    <property type="entry name" value="LPXTG_anchor"/>
    <property type="match status" value="1"/>
</dbReference>
<reference evidence="10 11" key="1">
    <citation type="journal article" date="2014" name="Int. J. Syst. Evol. Microbiol.">
        <title>Listeria floridensis sp. nov., Listeria aquatica sp. nov., Listeria cornellensis sp. nov., Listeria riparia sp. nov. and Listeria grandensis sp. nov., from agricultural and natural environments.</title>
        <authorList>
            <person name="den Bakker H.C."/>
            <person name="Warchocki S."/>
            <person name="Wright E.M."/>
            <person name="Allred A.F."/>
            <person name="Ahlstrom C."/>
            <person name="Manuel C.S."/>
            <person name="Stasiewicz M.J."/>
            <person name="Burrell A."/>
            <person name="Roof S."/>
            <person name="Strawn L."/>
            <person name="Fortes E.D."/>
            <person name="Nightingale K.K."/>
            <person name="Kephart D."/>
            <person name="Wiedmann M."/>
        </authorList>
    </citation>
    <scope>NUCLEOTIDE SEQUENCE [LARGE SCALE GENOMIC DNA]</scope>
    <source>
        <strain evidence="10 11">FSL S10-1188</strain>
    </source>
</reference>
<feature type="compositionally biased region" description="Basic and acidic residues" evidence="7">
    <location>
        <begin position="371"/>
        <end position="382"/>
    </location>
</feature>
<dbReference type="PATRIC" id="fig|1265818.5.peg.3025"/>
<evidence type="ECO:0000256" key="6">
    <source>
        <dbReference type="ARBA" id="ARBA00023088"/>
    </source>
</evidence>
<evidence type="ECO:0000256" key="2">
    <source>
        <dbReference type="ARBA" id="ARBA00022512"/>
    </source>
</evidence>
<accession>W7B2I3</accession>
<dbReference type="PROSITE" id="PS50847">
    <property type="entry name" value="GRAM_POS_ANCHORING"/>
    <property type="match status" value="1"/>
</dbReference>
<dbReference type="STRING" id="1265818.MAQA_15004"/>
<keyword evidence="8" id="KW-0472">Membrane</keyword>
<keyword evidence="5" id="KW-0677">Repeat</keyword>
<comment type="subcellular location">
    <subcellularLocation>
        <location evidence="1">Secreted</location>
        <location evidence="1">Cell wall</location>
        <topology evidence="1">Peptidoglycan-anchor</topology>
    </subcellularLocation>
</comment>
<evidence type="ECO:0000256" key="3">
    <source>
        <dbReference type="ARBA" id="ARBA00022525"/>
    </source>
</evidence>
<proteinExistence type="predicted"/>